<reference evidence="1" key="2">
    <citation type="journal article" date="2014" name="ISME J.">
        <title>Microbial stratification in low pH oxic and suboxic macroscopic growths along an acid mine drainage.</title>
        <authorList>
            <person name="Mendez-Garcia C."/>
            <person name="Mesa V."/>
            <person name="Sprenger R.R."/>
            <person name="Richter M."/>
            <person name="Diez M.S."/>
            <person name="Solano J."/>
            <person name="Bargiela R."/>
            <person name="Golyshina O.V."/>
            <person name="Manteca A."/>
            <person name="Ramos J.L."/>
            <person name="Gallego J.R."/>
            <person name="Llorente I."/>
            <person name="Martins Dos Santos V.A."/>
            <person name="Jensen O.N."/>
            <person name="Pelaez A.I."/>
            <person name="Sanchez J."/>
            <person name="Ferrer M."/>
        </authorList>
    </citation>
    <scope>NUCLEOTIDE SEQUENCE</scope>
</reference>
<reference evidence="1" key="1">
    <citation type="submission" date="2013-08" db="EMBL/GenBank/DDBJ databases">
        <authorList>
            <person name="Mendez C."/>
            <person name="Richter M."/>
            <person name="Ferrer M."/>
            <person name="Sanchez J."/>
        </authorList>
    </citation>
    <scope>NUCLEOTIDE SEQUENCE</scope>
</reference>
<dbReference type="Pfam" id="PF04430">
    <property type="entry name" value="DUF498"/>
    <property type="match status" value="1"/>
</dbReference>
<dbReference type="PANTHER" id="PTHR21192:SF2">
    <property type="entry name" value="NADH DEHYDROGENASE [UBIQUINONE] 1 ALPHA SUBCOMPLEX ASSEMBLY FACTOR 3"/>
    <property type="match status" value="1"/>
</dbReference>
<accession>T0ZX51</accession>
<proteinExistence type="predicted"/>
<sequence>MLLSRETPPQDHIYLIRGYGAGYIDVNQERLRQSLIISPKVLHRNWGPSQIADLSIESLSMALQLDPSILLIGTGTSVFFLAQRLLAAIMQQHIGVDVMDTPSACRTYNILAADGRPVVAALFMP</sequence>
<dbReference type="AlphaFoldDB" id="T0ZX51"/>
<dbReference type="EMBL" id="AUZY01006896">
    <property type="protein sequence ID" value="EQD52801.1"/>
    <property type="molecule type" value="Genomic_DNA"/>
</dbReference>
<dbReference type="SUPFAM" id="SSF64076">
    <property type="entry name" value="MTH938-like"/>
    <property type="match status" value="1"/>
</dbReference>
<gene>
    <name evidence="1" type="ORF">B1B_10555</name>
</gene>
<dbReference type="InterPro" id="IPR036748">
    <property type="entry name" value="MTH938-like_sf"/>
</dbReference>
<evidence type="ECO:0000313" key="1">
    <source>
        <dbReference type="EMBL" id="EQD52801.1"/>
    </source>
</evidence>
<dbReference type="PANTHER" id="PTHR21192">
    <property type="entry name" value="NUCLEAR PROTEIN E3-3"/>
    <property type="match status" value="1"/>
</dbReference>
<comment type="caution">
    <text evidence="1">The sequence shown here is derived from an EMBL/GenBank/DDBJ whole genome shotgun (WGS) entry which is preliminary data.</text>
</comment>
<dbReference type="Gene3D" id="3.40.1230.10">
    <property type="entry name" value="MTH938-like"/>
    <property type="match status" value="1"/>
</dbReference>
<name>T0ZX51_9ZZZZ</name>
<organism evidence="1">
    <name type="scientific">mine drainage metagenome</name>
    <dbReference type="NCBI Taxonomy" id="410659"/>
    <lineage>
        <taxon>unclassified sequences</taxon>
        <taxon>metagenomes</taxon>
        <taxon>ecological metagenomes</taxon>
    </lineage>
</organism>
<protein>
    <submittedName>
        <fullName evidence="1">Protein containing DUF498</fullName>
    </submittedName>
</protein>
<dbReference type="InterPro" id="IPR007523">
    <property type="entry name" value="NDUFAF3/AAMDC"/>
</dbReference>